<accession>A0ACB9MHD9</accession>
<evidence type="ECO:0000313" key="1">
    <source>
        <dbReference type="EMBL" id="KAI4323088.1"/>
    </source>
</evidence>
<comment type="caution">
    <text evidence="1">The sequence shown here is derived from an EMBL/GenBank/DDBJ whole genome shotgun (WGS) entry which is preliminary data.</text>
</comment>
<organism evidence="1 2">
    <name type="scientific">Bauhinia variegata</name>
    <name type="common">Purple orchid tree</name>
    <name type="synonym">Phanera variegata</name>
    <dbReference type="NCBI Taxonomy" id="167791"/>
    <lineage>
        <taxon>Eukaryota</taxon>
        <taxon>Viridiplantae</taxon>
        <taxon>Streptophyta</taxon>
        <taxon>Embryophyta</taxon>
        <taxon>Tracheophyta</taxon>
        <taxon>Spermatophyta</taxon>
        <taxon>Magnoliopsida</taxon>
        <taxon>eudicotyledons</taxon>
        <taxon>Gunneridae</taxon>
        <taxon>Pentapetalae</taxon>
        <taxon>rosids</taxon>
        <taxon>fabids</taxon>
        <taxon>Fabales</taxon>
        <taxon>Fabaceae</taxon>
        <taxon>Cercidoideae</taxon>
        <taxon>Cercideae</taxon>
        <taxon>Bauhiniinae</taxon>
        <taxon>Bauhinia</taxon>
    </lineage>
</organism>
<evidence type="ECO:0000313" key="2">
    <source>
        <dbReference type="Proteomes" id="UP000828941"/>
    </source>
</evidence>
<dbReference type="EMBL" id="CM039434">
    <property type="protein sequence ID" value="KAI4323088.1"/>
    <property type="molecule type" value="Genomic_DNA"/>
</dbReference>
<gene>
    <name evidence="1" type="ORF">L6164_022723</name>
</gene>
<protein>
    <submittedName>
        <fullName evidence="1">Uncharacterized protein</fullName>
    </submittedName>
</protein>
<sequence length="468" mass="53347">MMAACTKKQRVDECIDRISNLHECLILRILSCLPTKDAMRTSVLSKKWINLWTLISNLYFDDSGFSPTKRQKGSFVKFVNRVLLHHSNSTIQSFKLIALDCYDTHQCYVDAWITAALNQQVQKLHIDYMWSTNISPHSLFQCQSLVELKLKLPMCQLRILASVCLPNLKFLSLSRISLKSYSSFPFRSDFSTLKEEVTLSFPVLRVFKSKGCGWLMQNVCLHVPLLERLVFSVSNLDFFSLKSFARTFKICTSRPKVFAFKIEDGFHHLKGIVKDIVLSDPSSSSEATLEISGKATFDKVRFSSPVCMLLKQFNQMRYLKFGNVQIPFWAKDDFVNLPEFKNVRQLQIGKVSGEILLGLLLKLPILETLVLNKELSEFDKMVLDSASLPHCVVSSLKVVKFGVLDGKEHELSLAKFLMENGAVLEQMSFSLSQTLKNDSSKTAVEKIKRQLLSFEKCSSFSFIKFSDV</sequence>
<name>A0ACB9MHD9_BAUVA</name>
<proteinExistence type="predicted"/>
<dbReference type="Proteomes" id="UP000828941">
    <property type="component" value="Chromosome 9"/>
</dbReference>
<keyword evidence="2" id="KW-1185">Reference proteome</keyword>
<reference evidence="1 2" key="1">
    <citation type="journal article" date="2022" name="DNA Res.">
        <title>Chromosomal-level genome assembly of the orchid tree Bauhinia variegata (Leguminosae; Cercidoideae) supports the allotetraploid origin hypothesis of Bauhinia.</title>
        <authorList>
            <person name="Zhong Y."/>
            <person name="Chen Y."/>
            <person name="Zheng D."/>
            <person name="Pang J."/>
            <person name="Liu Y."/>
            <person name="Luo S."/>
            <person name="Meng S."/>
            <person name="Qian L."/>
            <person name="Wei D."/>
            <person name="Dai S."/>
            <person name="Zhou R."/>
        </authorList>
    </citation>
    <scope>NUCLEOTIDE SEQUENCE [LARGE SCALE GENOMIC DNA]</scope>
    <source>
        <strain evidence="1">BV-YZ2020</strain>
    </source>
</reference>